<reference evidence="2" key="1">
    <citation type="submission" date="2021-01" db="EMBL/GenBank/DDBJ databases">
        <authorList>
            <person name="Corre E."/>
            <person name="Pelletier E."/>
            <person name="Niang G."/>
            <person name="Scheremetjew M."/>
            <person name="Finn R."/>
            <person name="Kale V."/>
            <person name="Holt S."/>
            <person name="Cochrane G."/>
            <person name="Meng A."/>
            <person name="Brown T."/>
            <person name="Cohen L."/>
        </authorList>
    </citation>
    <scope>NUCLEOTIDE SEQUENCE</scope>
    <source>
        <strain evidence="2">CCMP1243</strain>
    </source>
</reference>
<gene>
    <name evidence="2" type="ORF">RMAR1173_LOCUS13618</name>
</gene>
<name>A0A7S2WND8_9STRA</name>
<keyword evidence="1" id="KW-0812">Transmembrane</keyword>
<evidence type="ECO:0000313" key="2">
    <source>
        <dbReference type="EMBL" id="CAD9696709.1"/>
    </source>
</evidence>
<evidence type="ECO:0000256" key="1">
    <source>
        <dbReference type="SAM" id="Phobius"/>
    </source>
</evidence>
<protein>
    <submittedName>
        <fullName evidence="2">Uncharacterized protein</fullName>
    </submittedName>
</protein>
<dbReference type="AlphaFoldDB" id="A0A7S2WND8"/>
<dbReference type="EMBL" id="HBHJ01020559">
    <property type="protein sequence ID" value="CAD9696709.1"/>
    <property type="molecule type" value="Transcribed_RNA"/>
</dbReference>
<feature type="transmembrane region" description="Helical" evidence="1">
    <location>
        <begin position="74"/>
        <end position="92"/>
    </location>
</feature>
<keyword evidence="1" id="KW-0472">Membrane</keyword>
<accession>A0A7S2WND8</accession>
<keyword evidence="1" id="KW-1133">Transmembrane helix</keyword>
<proteinExistence type="predicted"/>
<sequence>MQGLRRVTALLRLDPNATCDCLGWCGPWSHSSPSRVVKATGKRSFRFDGRNPRGFQQAVLGEAVARTLPTAVEAVAATAVLAAAVAVALFVARQQVDTDDGT</sequence>
<organism evidence="2">
    <name type="scientific">Rhizochromulina marina</name>
    <dbReference type="NCBI Taxonomy" id="1034831"/>
    <lineage>
        <taxon>Eukaryota</taxon>
        <taxon>Sar</taxon>
        <taxon>Stramenopiles</taxon>
        <taxon>Ochrophyta</taxon>
        <taxon>Dictyochophyceae</taxon>
        <taxon>Rhizochromulinales</taxon>
        <taxon>Rhizochromulina</taxon>
    </lineage>
</organism>